<protein>
    <submittedName>
        <fullName evidence="3">Uncharacterized protein</fullName>
    </submittedName>
</protein>
<sequence length="340" mass="37088">MKNLANKLSRKTLLKCLMCCAALLFSSLSLAATPAHCINNADDVVLRGTATKEPLKMSDGRVISVWILTTETAVCIYEFNDTDTLKKSPVNVSRIQILGAAPPTGVLIELHGMLRTGNFTPYYAVPNSISVSSGIRVRKKSADEATTPSSSKRSDDGDNRIALEAIALPLELKRAEEPKLKKNTDNASNAFTPDRTVRQSPIPTQIMTALTTAKQKAMLFNVDLMEVESDDTPGASGYSIYIRYKKESFTGNWLGREAVVSYDDQYNLATEIVKQLVKIDQDPGMKAHSRYVSVCSELDGATSAAGKPVVEFLGCANYSPDKDVVDRDFTKVSTKFASAR</sequence>
<evidence type="ECO:0000256" key="2">
    <source>
        <dbReference type="SAM" id="SignalP"/>
    </source>
</evidence>
<dbReference type="OrthoDB" id="9006980at2"/>
<accession>A0A4R5W4N8</accession>
<feature type="chain" id="PRO_5020295963" evidence="2">
    <location>
        <begin position="32"/>
        <end position="340"/>
    </location>
</feature>
<feature type="region of interest" description="Disordered" evidence="1">
    <location>
        <begin position="136"/>
        <end position="158"/>
    </location>
</feature>
<evidence type="ECO:0000256" key="1">
    <source>
        <dbReference type="SAM" id="MobiDB-lite"/>
    </source>
</evidence>
<keyword evidence="2" id="KW-0732">Signal</keyword>
<proteinExistence type="predicted"/>
<evidence type="ECO:0000313" key="3">
    <source>
        <dbReference type="EMBL" id="TDK67562.1"/>
    </source>
</evidence>
<feature type="signal peptide" evidence="2">
    <location>
        <begin position="1"/>
        <end position="31"/>
    </location>
</feature>
<organism evidence="3 4">
    <name type="scientific">Sapientia aquatica</name>
    <dbReference type="NCBI Taxonomy" id="1549640"/>
    <lineage>
        <taxon>Bacteria</taxon>
        <taxon>Pseudomonadati</taxon>
        <taxon>Pseudomonadota</taxon>
        <taxon>Betaproteobacteria</taxon>
        <taxon>Burkholderiales</taxon>
        <taxon>Oxalobacteraceae</taxon>
        <taxon>Sapientia</taxon>
    </lineage>
</organism>
<gene>
    <name evidence="3" type="ORF">E2I14_07390</name>
</gene>
<comment type="caution">
    <text evidence="3">The sequence shown here is derived from an EMBL/GenBank/DDBJ whole genome shotgun (WGS) entry which is preliminary data.</text>
</comment>
<name>A0A4R5W4N8_9BURK</name>
<dbReference type="RefSeq" id="WP_133326934.1">
    <property type="nucleotide sequence ID" value="NZ_SMYL01000002.1"/>
</dbReference>
<keyword evidence="4" id="KW-1185">Reference proteome</keyword>
<dbReference type="AlphaFoldDB" id="A0A4R5W4N8"/>
<dbReference type="Proteomes" id="UP000294829">
    <property type="component" value="Unassembled WGS sequence"/>
</dbReference>
<reference evidence="3 4" key="1">
    <citation type="submission" date="2019-03" db="EMBL/GenBank/DDBJ databases">
        <title>Sapientia aquatica gen. nov., sp. nov., isolated from a crater lake.</title>
        <authorList>
            <person name="Felfoldi T."/>
            <person name="Szabo A."/>
            <person name="Toth E."/>
            <person name="Schumann P."/>
            <person name="Keki Z."/>
            <person name="Marialigeti K."/>
            <person name="Mathe I."/>
        </authorList>
    </citation>
    <scope>NUCLEOTIDE SEQUENCE [LARGE SCALE GENOMIC DNA]</scope>
    <source>
        <strain evidence="3 4">SA-152</strain>
    </source>
</reference>
<evidence type="ECO:0000313" key="4">
    <source>
        <dbReference type="Proteomes" id="UP000294829"/>
    </source>
</evidence>
<dbReference type="EMBL" id="SMYL01000002">
    <property type="protein sequence ID" value="TDK67562.1"/>
    <property type="molecule type" value="Genomic_DNA"/>
</dbReference>